<dbReference type="NCBIfam" id="TIGR01509">
    <property type="entry name" value="HAD-SF-IA-v3"/>
    <property type="match status" value="1"/>
</dbReference>
<dbReference type="InterPro" id="IPR006439">
    <property type="entry name" value="HAD-SF_hydro_IA"/>
</dbReference>
<dbReference type="PANTHER" id="PTHR43481:SF4">
    <property type="entry name" value="GLYCEROL-1-PHOSPHATE PHOSPHOHYDROLASE 1-RELATED"/>
    <property type="match status" value="1"/>
</dbReference>
<evidence type="ECO:0000256" key="1">
    <source>
        <dbReference type="ARBA" id="ARBA00022723"/>
    </source>
</evidence>
<dbReference type="PRINTS" id="PR00413">
    <property type="entry name" value="HADHALOGNASE"/>
</dbReference>
<proteinExistence type="predicted"/>
<dbReference type="HOGENOM" id="CLU_045011_13_4_6"/>
<gene>
    <name evidence="2" type="primary">yfbT</name>
    <name evidence="2" type="ORF">XBP1_990013</name>
</gene>
<dbReference type="EMBL" id="CBSW010000308">
    <property type="protein sequence ID" value="CDG99473.1"/>
    <property type="molecule type" value="Genomic_DNA"/>
</dbReference>
<keyword evidence="1" id="KW-0479">Metal-binding</keyword>
<accession>A0A077NLN3</accession>
<dbReference type="PANTHER" id="PTHR43481">
    <property type="entry name" value="FRUCTOSE-1-PHOSPHATE PHOSPHATASE"/>
    <property type="match status" value="1"/>
</dbReference>
<dbReference type="Proteomes" id="UP000028511">
    <property type="component" value="Unassembled WGS sequence"/>
</dbReference>
<dbReference type="InterPro" id="IPR041492">
    <property type="entry name" value="HAD_2"/>
</dbReference>
<dbReference type="GO" id="GO:0050308">
    <property type="term" value="F:sugar-phosphatase activity"/>
    <property type="evidence" value="ECO:0007669"/>
    <property type="project" value="TreeGrafter"/>
</dbReference>
<dbReference type="AlphaFoldDB" id="A0A077NLN3"/>
<dbReference type="InterPro" id="IPR051806">
    <property type="entry name" value="HAD-like_SPP"/>
</dbReference>
<dbReference type="GO" id="GO:0046872">
    <property type="term" value="F:metal ion binding"/>
    <property type="evidence" value="ECO:0007669"/>
    <property type="project" value="UniProtKB-KW"/>
</dbReference>
<dbReference type="RefSeq" id="WP_038209199.1">
    <property type="nucleotide sequence ID" value="NZ_CAWLWN010000091.1"/>
</dbReference>
<dbReference type="NCBIfam" id="TIGR01549">
    <property type="entry name" value="HAD-SF-IA-v1"/>
    <property type="match status" value="1"/>
</dbReference>
<protein>
    <submittedName>
        <fullName evidence="2">Putative phosphatase</fullName>
    </submittedName>
</protein>
<dbReference type="Pfam" id="PF13419">
    <property type="entry name" value="HAD_2"/>
    <property type="match status" value="1"/>
</dbReference>
<dbReference type="InterPro" id="IPR036412">
    <property type="entry name" value="HAD-like_sf"/>
</dbReference>
<sequence>MEIFNIKAILFDMDGTLVQSLSEVEVVWSKWCEMHNISIKDVLDICHGVRSKDVILSIAPYLNVEEQIKLLDDLEIKYSATAKALPGAKEFLLSLGTCPWSVVTSASQRVAYHRMAICGLKIPDFIIGSDDVLNGKPYPDPYLMAAERLNIAAEDCLVFEDAHAGVQSALAAECKVIQIGGKEKMFDSVIGLINDWNEIKIAEMGINSFRVSMNL</sequence>
<dbReference type="InterPro" id="IPR023198">
    <property type="entry name" value="PGP-like_dom2"/>
</dbReference>
<evidence type="ECO:0000313" key="2">
    <source>
        <dbReference type="EMBL" id="CDG99473.1"/>
    </source>
</evidence>
<dbReference type="SFLD" id="SFLDG01129">
    <property type="entry name" value="C1.5:_HAD__Beta-PGM__Phosphata"/>
    <property type="match status" value="1"/>
</dbReference>
<organism evidence="2">
    <name type="scientific">Xenorhabdus bovienii str. puntauvense</name>
    <dbReference type="NCBI Taxonomy" id="1398201"/>
    <lineage>
        <taxon>Bacteria</taxon>
        <taxon>Pseudomonadati</taxon>
        <taxon>Pseudomonadota</taxon>
        <taxon>Gammaproteobacteria</taxon>
        <taxon>Enterobacterales</taxon>
        <taxon>Morganellaceae</taxon>
        <taxon>Xenorhabdus</taxon>
    </lineage>
</organism>
<comment type="caution">
    <text evidence="2">The sequence shown here is derived from an EMBL/GenBank/DDBJ whole genome shotgun (WGS) entry which is preliminary data.</text>
</comment>
<dbReference type="InterPro" id="IPR023214">
    <property type="entry name" value="HAD_sf"/>
</dbReference>
<dbReference type="SUPFAM" id="SSF56784">
    <property type="entry name" value="HAD-like"/>
    <property type="match status" value="1"/>
</dbReference>
<reference evidence="2" key="1">
    <citation type="submission" date="2013-07" db="EMBL/GenBank/DDBJ databases">
        <title>Sub-species coevolution in mutualistic symbiosis.</title>
        <authorList>
            <person name="Murfin K."/>
            <person name="Klassen J."/>
            <person name="Lee M."/>
            <person name="Forst S."/>
            <person name="Stock P."/>
            <person name="Goodrich-Blair H."/>
        </authorList>
    </citation>
    <scope>NUCLEOTIDE SEQUENCE [LARGE SCALE GENOMIC DNA]</scope>
    <source>
        <strain evidence="2">Puntauvense</strain>
    </source>
</reference>
<dbReference type="Gene3D" id="3.40.50.1000">
    <property type="entry name" value="HAD superfamily/HAD-like"/>
    <property type="match status" value="1"/>
</dbReference>
<dbReference type="SFLD" id="SFLDS00003">
    <property type="entry name" value="Haloacid_Dehalogenase"/>
    <property type="match status" value="1"/>
</dbReference>
<dbReference type="Gene3D" id="1.10.150.240">
    <property type="entry name" value="Putative phosphatase, domain 2"/>
    <property type="match status" value="1"/>
</dbReference>
<name>A0A077NLN3_XENBV</name>